<dbReference type="SMART" id="SM00348">
    <property type="entry name" value="IRF"/>
    <property type="match status" value="1"/>
</dbReference>
<evidence type="ECO:0000256" key="11">
    <source>
        <dbReference type="PIRNR" id="PIRNR038196"/>
    </source>
</evidence>
<evidence type="ECO:0000256" key="10">
    <source>
        <dbReference type="ARBA" id="ARBA00023242"/>
    </source>
</evidence>
<evidence type="ECO:0000256" key="8">
    <source>
        <dbReference type="ARBA" id="ARBA00023159"/>
    </source>
</evidence>
<feature type="modified residue" description="N6-acetyllysine" evidence="12">
    <location>
        <position position="75"/>
    </location>
</feature>
<evidence type="ECO:0000259" key="15">
    <source>
        <dbReference type="PROSITE" id="PS51507"/>
    </source>
</evidence>
<evidence type="ECO:0000256" key="1">
    <source>
        <dbReference type="ARBA" id="ARBA00004123"/>
    </source>
</evidence>
<keyword evidence="8 11" id="KW-0010">Activator</keyword>
<reference evidence="16" key="3">
    <citation type="submission" date="2025-09" db="UniProtKB">
        <authorList>
            <consortium name="Ensembl"/>
        </authorList>
    </citation>
    <scope>IDENTIFICATION</scope>
</reference>
<evidence type="ECO:0000256" key="13">
    <source>
        <dbReference type="PIRSR" id="PIRSR038196-2"/>
    </source>
</evidence>
<evidence type="ECO:0000256" key="12">
    <source>
        <dbReference type="PIRSR" id="PIRSR038196-1"/>
    </source>
</evidence>
<feature type="cross-link" description="Glycyl lysine isopeptide (Lys-Gly) (interchain with G-Cter in SUMO2)" evidence="13">
    <location>
        <position position="256"/>
    </location>
</feature>
<dbReference type="PANTHER" id="PTHR11949:SF3">
    <property type="entry name" value="INTERFERON REGULATORY FACTOR 1"/>
    <property type="match status" value="1"/>
</dbReference>
<feature type="modified residue" description="N6-acetyllysine" evidence="12">
    <location>
        <position position="78"/>
    </location>
</feature>
<dbReference type="PRINTS" id="PR00267">
    <property type="entry name" value="INTFRNREGFCT"/>
</dbReference>
<proteinExistence type="inferred from homology"/>
<dbReference type="InterPro" id="IPR036388">
    <property type="entry name" value="WH-like_DNA-bd_sf"/>
</dbReference>
<evidence type="ECO:0000256" key="3">
    <source>
        <dbReference type="ARBA" id="ARBA00022490"/>
    </source>
</evidence>
<keyword evidence="3" id="KW-0963">Cytoplasm</keyword>
<keyword evidence="4" id="KW-1017">Isopeptide bond</keyword>
<evidence type="ECO:0000256" key="6">
    <source>
        <dbReference type="ARBA" id="ARBA00023015"/>
    </source>
</evidence>
<dbReference type="GeneTree" id="ENSGT00940000156288"/>
<dbReference type="EMBL" id="AHAT01021390">
    <property type="status" value="NOT_ANNOTATED_CDS"/>
    <property type="molecule type" value="Genomic_DNA"/>
</dbReference>
<dbReference type="InterPro" id="IPR036390">
    <property type="entry name" value="WH_DNA-bd_sf"/>
</dbReference>
<dbReference type="PANTHER" id="PTHR11949">
    <property type="entry name" value="INTERFERON REGULATORY FACTOR"/>
    <property type="match status" value="1"/>
</dbReference>
<dbReference type="GO" id="GO:0005737">
    <property type="term" value="C:cytoplasm"/>
    <property type="evidence" value="ECO:0007669"/>
    <property type="project" value="UniProtKB-SubCell"/>
</dbReference>
<dbReference type="eggNOG" id="ENOG502QVVN">
    <property type="taxonomic scope" value="Eukaryota"/>
</dbReference>
<evidence type="ECO:0000256" key="4">
    <source>
        <dbReference type="ARBA" id="ARBA00022499"/>
    </source>
</evidence>
<dbReference type="HOGENOM" id="CLU_056386_0_0_1"/>
<dbReference type="Ensembl" id="ENSLOCT00000012681.1">
    <property type="protein sequence ID" value="ENSLOCP00000012657.1"/>
    <property type="gene ID" value="ENSLOCG00000010331.1"/>
</dbReference>
<keyword evidence="9 11" id="KW-0804">Transcription</keyword>
<feature type="region of interest" description="Disordered" evidence="14">
    <location>
        <begin position="120"/>
        <end position="181"/>
    </location>
</feature>
<protein>
    <recommendedName>
        <fullName evidence="11">Interferon regulatory factor</fullName>
    </recommendedName>
</protein>
<evidence type="ECO:0000313" key="17">
    <source>
        <dbReference type="Proteomes" id="UP000018468"/>
    </source>
</evidence>
<dbReference type="Gene3D" id="1.10.10.10">
    <property type="entry name" value="Winged helix-like DNA-binding domain superfamily/Winged helix DNA-binding domain"/>
    <property type="match status" value="1"/>
</dbReference>
<dbReference type="GO" id="GO:0006357">
    <property type="term" value="P:regulation of transcription by RNA polymerase II"/>
    <property type="evidence" value="ECO:0000318"/>
    <property type="project" value="GO_Central"/>
</dbReference>
<evidence type="ECO:0000256" key="2">
    <source>
        <dbReference type="ARBA" id="ARBA00004496"/>
    </source>
</evidence>
<evidence type="ECO:0000256" key="14">
    <source>
        <dbReference type="SAM" id="MobiDB-lite"/>
    </source>
</evidence>
<dbReference type="STRING" id="7918.ENSLOCP00000012657"/>
<feature type="compositionally biased region" description="Basic and acidic residues" evidence="14">
    <location>
        <begin position="145"/>
        <end position="173"/>
    </location>
</feature>
<reference evidence="16" key="2">
    <citation type="submission" date="2025-08" db="UniProtKB">
        <authorList>
            <consortium name="Ensembl"/>
        </authorList>
    </citation>
    <scope>IDENTIFICATION</scope>
</reference>
<dbReference type="AlphaFoldDB" id="W5MW98"/>
<keyword evidence="10 11" id="KW-0539">Nucleus</keyword>
<reference evidence="17" key="1">
    <citation type="submission" date="2011-12" db="EMBL/GenBank/DDBJ databases">
        <title>The Draft Genome of Lepisosteus oculatus.</title>
        <authorList>
            <consortium name="The Broad Institute Genome Assembly &amp; Analysis Group"/>
            <consortium name="Computational R&amp;D Group"/>
            <consortium name="and Sequencing Platform"/>
            <person name="Di Palma F."/>
            <person name="Alfoldi J."/>
            <person name="Johnson J."/>
            <person name="Berlin A."/>
            <person name="Gnerre S."/>
            <person name="Jaffe D."/>
            <person name="MacCallum I."/>
            <person name="Young S."/>
            <person name="Walker B.J."/>
            <person name="Lander E.S."/>
            <person name="Lindblad-Toh K."/>
        </authorList>
    </citation>
    <scope>NUCLEOTIDE SEQUENCE [LARGE SCALE GENOMIC DNA]</scope>
</reference>
<dbReference type="SUPFAM" id="SSF46785">
    <property type="entry name" value="Winged helix' DNA-binding domain"/>
    <property type="match status" value="1"/>
</dbReference>
<keyword evidence="7 11" id="KW-0238">DNA-binding</keyword>
<dbReference type="InterPro" id="IPR017431">
    <property type="entry name" value="IRF1/IRF2"/>
</dbReference>
<keyword evidence="6 11" id="KW-0805">Transcription regulation</keyword>
<evidence type="ECO:0000313" key="16">
    <source>
        <dbReference type="Ensembl" id="ENSLOCP00000012657.1"/>
    </source>
</evidence>
<keyword evidence="5" id="KW-0832">Ubl conjugation</keyword>
<name>W5MW98_LEPOC</name>
<dbReference type="GO" id="GO:0002376">
    <property type="term" value="P:immune system process"/>
    <property type="evidence" value="ECO:0000318"/>
    <property type="project" value="GO_Central"/>
</dbReference>
<dbReference type="Pfam" id="PF00605">
    <property type="entry name" value="IRF"/>
    <property type="match status" value="1"/>
</dbReference>
<organism evidence="16 17">
    <name type="scientific">Lepisosteus oculatus</name>
    <name type="common">Spotted gar</name>
    <dbReference type="NCBI Taxonomy" id="7918"/>
    <lineage>
        <taxon>Eukaryota</taxon>
        <taxon>Metazoa</taxon>
        <taxon>Chordata</taxon>
        <taxon>Craniata</taxon>
        <taxon>Vertebrata</taxon>
        <taxon>Euteleostomi</taxon>
        <taxon>Actinopterygii</taxon>
        <taxon>Neopterygii</taxon>
        <taxon>Holostei</taxon>
        <taxon>Semionotiformes</taxon>
        <taxon>Lepisosteidae</taxon>
        <taxon>Lepisosteus</taxon>
    </lineage>
</organism>
<evidence type="ECO:0000256" key="9">
    <source>
        <dbReference type="ARBA" id="ARBA00023163"/>
    </source>
</evidence>
<dbReference type="FunFam" id="1.10.10.10:FF:000065">
    <property type="entry name" value="Interferon regulatory factor"/>
    <property type="match status" value="1"/>
</dbReference>
<dbReference type="GO" id="GO:0000981">
    <property type="term" value="F:DNA-binding transcription factor activity, RNA polymerase II-specific"/>
    <property type="evidence" value="ECO:0000318"/>
    <property type="project" value="GO_Central"/>
</dbReference>
<dbReference type="GO" id="GO:0000978">
    <property type="term" value="F:RNA polymerase II cis-regulatory region sequence-specific DNA binding"/>
    <property type="evidence" value="ECO:0000318"/>
    <property type="project" value="GO_Central"/>
</dbReference>
<dbReference type="GO" id="GO:0005634">
    <property type="term" value="C:nucleus"/>
    <property type="evidence" value="ECO:0000318"/>
    <property type="project" value="GO_Central"/>
</dbReference>
<dbReference type="Proteomes" id="UP000018468">
    <property type="component" value="Linkage group LG6"/>
</dbReference>
<dbReference type="PROSITE" id="PS00601">
    <property type="entry name" value="IRF_1"/>
    <property type="match status" value="1"/>
</dbReference>
<dbReference type="OMA" id="HSGYTIH"/>
<accession>W5MW98</accession>
<dbReference type="PIRSF" id="PIRSF038196">
    <property type="entry name" value="IFN_RF1/2"/>
    <property type="match status" value="1"/>
</dbReference>
<keyword evidence="17" id="KW-1185">Reference proteome</keyword>
<comment type="subcellular location">
    <subcellularLocation>
        <location evidence="2">Cytoplasm</location>
    </subcellularLocation>
    <subcellularLocation>
        <location evidence="1 11">Nucleus</location>
    </subcellularLocation>
</comment>
<dbReference type="CDD" id="cd00103">
    <property type="entry name" value="IRF"/>
    <property type="match status" value="1"/>
</dbReference>
<evidence type="ECO:0000256" key="5">
    <source>
        <dbReference type="ARBA" id="ARBA00022843"/>
    </source>
</evidence>
<dbReference type="PROSITE" id="PS51507">
    <property type="entry name" value="IRF_2"/>
    <property type="match status" value="1"/>
</dbReference>
<comment type="similarity">
    <text evidence="11">Belongs to the IRF family.</text>
</comment>
<dbReference type="InterPro" id="IPR019817">
    <property type="entry name" value="Interferon_reg_fac_CS"/>
</dbReference>
<dbReference type="InterPro" id="IPR001346">
    <property type="entry name" value="Interferon_reg_fact_DNA-bd_dom"/>
</dbReference>
<dbReference type="Bgee" id="ENSLOCG00000010331">
    <property type="expression patterns" value="Expressed in intestine and 13 other cell types or tissues"/>
</dbReference>
<feature type="compositionally biased region" description="Basic and acidic residues" evidence="14">
    <location>
        <begin position="121"/>
        <end position="134"/>
    </location>
</feature>
<dbReference type="InParanoid" id="W5MW98"/>
<evidence type="ECO:0000256" key="7">
    <source>
        <dbReference type="ARBA" id="ARBA00023125"/>
    </source>
</evidence>
<feature type="domain" description="IRF tryptophan pentad repeat" evidence="15">
    <location>
        <begin position="5"/>
        <end position="113"/>
    </location>
</feature>
<sequence length="320" mass="36649">MPVSRMRMRPWLEAKIDSNAINGLIWINKEKKIFQIPWKHAARHGWDLDKDACLFKQWAIHTGKYKQGVHEPDPKTWKANFRCAMNSLPDIEEVKDQSVNKGSSAVRVYKMLPPISKKRAFSTDKKSCTKETKNRNRNKGTLPKVKAEDSDYREPHLPDDHSTYTAQEEHSSEEVDSTENDLDFTDSQFQEDTMVVPSDWTNTVEISTADSTNEIYQFQVSPIHSPELESLQEVIQMAQELEQDQSQWQQSNINGKGFLSNAVGTSETVHNTESHWSDTAEVELRFYTELKGGVNLDLVSYLDPWTSNSTANLQQIVCPL</sequence>